<gene>
    <name evidence="10" type="ORF">DAPK24_028520</name>
</gene>
<keyword evidence="11" id="KW-1185">Reference proteome</keyword>
<keyword evidence="3 7" id="KW-0238">DNA-binding</keyword>
<evidence type="ECO:0000313" key="11">
    <source>
        <dbReference type="Proteomes" id="UP001378960"/>
    </source>
</evidence>
<proteinExistence type="inferred from homology"/>
<keyword evidence="4 7" id="KW-0804">Transcription</keyword>
<organism evidence="10 11">
    <name type="scientific">Pichia kluyveri</name>
    <name type="common">Yeast</name>
    <dbReference type="NCBI Taxonomy" id="36015"/>
    <lineage>
        <taxon>Eukaryota</taxon>
        <taxon>Fungi</taxon>
        <taxon>Dikarya</taxon>
        <taxon>Ascomycota</taxon>
        <taxon>Saccharomycotina</taxon>
        <taxon>Pichiomycetes</taxon>
        <taxon>Pichiales</taxon>
        <taxon>Pichiaceae</taxon>
        <taxon>Pichia</taxon>
    </lineage>
</organism>
<evidence type="ECO:0000256" key="8">
    <source>
        <dbReference type="SAM" id="MobiDB-lite"/>
    </source>
</evidence>
<evidence type="ECO:0000259" key="9">
    <source>
        <dbReference type="PROSITE" id="PS51351"/>
    </source>
</evidence>
<accession>A0AAV5R4P5</accession>
<dbReference type="InterPro" id="IPR003166">
    <property type="entry name" value="TFIIE_bsu_DNA-bd"/>
</dbReference>
<dbReference type="Pfam" id="PF02186">
    <property type="entry name" value="TFIIE_beta"/>
    <property type="match status" value="1"/>
</dbReference>
<keyword evidence="2 7" id="KW-0805">Transcription regulation</keyword>
<comment type="subunit">
    <text evidence="7">Tetramer of two alpha and two beta chains.</text>
</comment>
<reference evidence="10 11" key="1">
    <citation type="journal article" date="2023" name="Elife">
        <title>Identification of key yeast species and microbe-microbe interactions impacting larval growth of Drosophila in the wild.</title>
        <authorList>
            <person name="Mure A."/>
            <person name="Sugiura Y."/>
            <person name="Maeda R."/>
            <person name="Honda K."/>
            <person name="Sakurai N."/>
            <person name="Takahashi Y."/>
            <person name="Watada M."/>
            <person name="Katoh T."/>
            <person name="Gotoh A."/>
            <person name="Gotoh Y."/>
            <person name="Taniguchi I."/>
            <person name="Nakamura K."/>
            <person name="Hayashi T."/>
            <person name="Katayama T."/>
            <person name="Uemura T."/>
            <person name="Hattori Y."/>
        </authorList>
    </citation>
    <scope>NUCLEOTIDE SEQUENCE [LARGE SCALE GENOMIC DNA]</scope>
    <source>
        <strain evidence="10 11">PK-24</strain>
    </source>
</reference>
<evidence type="ECO:0000256" key="3">
    <source>
        <dbReference type="ARBA" id="ARBA00023125"/>
    </source>
</evidence>
<dbReference type="InterPro" id="IPR040501">
    <property type="entry name" value="TFA2_Winged_2"/>
</dbReference>
<sequence length="287" mass="32448">MSDPFAAQLSAFRKTLQPTDTSKAAKIQDKTPETEVEKKPVVNNSTNELKKPSDEGIEQPAKRLQLERPINSGNRPTNSSNLTMRLMTSSDYIKSHNGPVSVNELEKALKITVDAPLLKCLSNVDRIQYQDGKFQYLSLHNIKTGADLVRVLENQPAFAGISVKQLKDGWSKCIETIDELERDHYIIVHRTKKDNSARHVWLNKDRLEMGCPASVKKLWDSVSIPAHDDLVKLLVDNGLTPTNAEPESMRRKKITSVKERKQKKTRRGKITNIHMKGILKDYSGKLK</sequence>
<dbReference type="PIRSF" id="PIRSF016398">
    <property type="entry name" value="TFIIE-beta"/>
    <property type="match status" value="1"/>
</dbReference>
<dbReference type="GO" id="GO:0001097">
    <property type="term" value="F:TFIIH-class transcription factor complex binding"/>
    <property type="evidence" value="ECO:0007669"/>
    <property type="project" value="TreeGrafter"/>
</dbReference>
<evidence type="ECO:0000256" key="2">
    <source>
        <dbReference type="ARBA" id="ARBA00023015"/>
    </source>
</evidence>
<dbReference type="GO" id="GO:0006367">
    <property type="term" value="P:transcription initiation at RNA polymerase II promoter"/>
    <property type="evidence" value="ECO:0007669"/>
    <property type="project" value="UniProtKB-UniRule"/>
</dbReference>
<dbReference type="PANTHER" id="PTHR12716">
    <property type="entry name" value="TRANSCRIPTION INITIATION FACTOR IIE, BETA SUBUNIT"/>
    <property type="match status" value="1"/>
</dbReference>
<dbReference type="GO" id="GO:0003677">
    <property type="term" value="F:DNA binding"/>
    <property type="evidence" value="ECO:0007669"/>
    <property type="project" value="UniProtKB-UniRule"/>
</dbReference>
<feature type="compositionally biased region" description="Basic and acidic residues" evidence="8">
    <location>
        <begin position="26"/>
        <end position="40"/>
    </location>
</feature>
<dbReference type="EMBL" id="BTGB01000003">
    <property type="protein sequence ID" value="GMM46277.1"/>
    <property type="molecule type" value="Genomic_DNA"/>
</dbReference>
<feature type="region of interest" description="Disordered" evidence="8">
    <location>
        <begin position="1"/>
        <end position="82"/>
    </location>
</feature>
<feature type="compositionally biased region" description="Polar residues" evidence="8">
    <location>
        <begin position="71"/>
        <end position="82"/>
    </location>
</feature>
<dbReference type="Proteomes" id="UP001378960">
    <property type="component" value="Unassembled WGS sequence"/>
</dbReference>
<evidence type="ECO:0000256" key="7">
    <source>
        <dbReference type="PIRNR" id="PIRNR016398"/>
    </source>
</evidence>
<evidence type="ECO:0000256" key="1">
    <source>
        <dbReference type="ARBA" id="ARBA00004123"/>
    </source>
</evidence>
<comment type="caution">
    <text evidence="10">The sequence shown here is derived from an EMBL/GenBank/DDBJ whole genome shotgun (WGS) entry which is preliminary data.</text>
</comment>
<evidence type="ECO:0000256" key="4">
    <source>
        <dbReference type="ARBA" id="ARBA00023163"/>
    </source>
</evidence>
<comment type="similarity">
    <text evidence="7">Belongs to the TFIIE beta subunit family.</text>
</comment>
<dbReference type="AlphaFoldDB" id="A0AAV5R4P5"/>
<protein>
    <recommendedName>
        <fullName evidence="7">Transcription initiation factor IIE subunit beta</fullName>
    </recommendedName>
</protein>
<evidence type="ECO:0000256" key="5">
    <source>
        <dbReference type="ARBA" id="ARBA00023242"/>
    </source>
</evidence>
<evidence type="ECO:0000313" key="10">
    <source>
        <dbReference type="EMBL" id="GMM46277.1"/>
    </source>
</evidence>
<feature type="domain" description="TFIIE beta" evidence="9">
    <location>
        <begin position="69"/>
        <end position="143"/>
    </location>
</feature>
<evidence type="ECO:0000256" key="6">
    <source>
        <dbReference type="ARBA" id="ARBA00025581"/>
    </source>
</evidence>
<feature type="region of interest" description="Disordered" evidence="8">
    <location>
        <begin position="241"/>
        <end position="267"/>
    </location>
</feature>
<dbReference type="InterPro" id="IPR016656">
    <property type="entry name" value="TFIIE-bsu"/>
</dbReference>
<dbReference type="PANTHER" id="PTHR12716:SF8">
    <property type="entry name" value="TRANSCRIPTION INITIATION FACTOR IIE SUBUNIT BETA"/>
    <property type="match status" value="1"/>
</dbReference>
<name>A0AAV5R4P5_PICKL</name>
<dbReference type="Pfam" id="PF18121">
    <property type="entry name" value="TFA2_Winged_2"/>
    <property type="match status" value="1"/>
</dbReference>
<keyword evidence="5 7" id="KW-0539">Nucleus</keyword>
<feature type="compositionally biased region" description="Basic and acidic residues" evidence="8">
    <location>
        <begin position="48"/>
        <end position="66"/>
    </location>
</feature>
<comment type="function">
    <text evidence="6 7">Recruits TFIIH to the initiation complex and stimulates the RNA polymerase II C-terminal domain kinase and DNA-dependent ATPase activities of TFIIH. Both TFIIH and TFIIE are required for promoter clearance by RNA polymerase.</text>
</comment>
<feature type="compositionally biased region" description="Basic residues" evidence="8">
    <location>
        <begin position="250"/>
        <end position="267"/>
    </location>
</feature>
<comment type="subcellular location">
    <subcellularLocation>
        <location evidence="1 7">Nucleus</location>
    </subcellularLocation>
</comment>
<dbReference type="PROSITE" id="PS51351">
    <property type="entry name" value="TFIIE_BETA_C"/>
    <property type="match status" value="1"/>
</dbReference>
<dbReference type="GO" id="GO:0005673">
    <property type="term" value="C:transcription factor TFIIE complex"/>
    <property type="evidence" value="ECO:0007669"/>
    <property type="project" value="UniProtKB-UniRule"/>
</dbReference>